<organism evidence="1 2">
    <name type="scientific">Vespula squamosa</name>
    <name type="common">Southern yellow jacket</name>
    <name type="synonym">Wasp</name>
    <dbReference type="NCBI Taxonomy" id="30214"/>
    <lineage>
        <taxon>Eukaryota</taxon>
        <taxon>Metazoa</taxon>
        <taxon>Ecdysozoa</taxon>
        <taxon>Arthropoda</taxon>
        <taxon>Hexapoda</taxon>
        <taxon>Insecta</taxon>
        <taxon>Pterygota</taxon>
        <taxon>Neoptera</taxon>
        <taxon>Endopterygota</taxon>
        <taxon>Hymenoptera</taxon>
        <taxon>Apocrita</taxon>
        <taxon>Aculeata</taxon>
        <taxon>Vespoidea</taxon>
        <taxon>Vespidae</taxon>
        <taxon>Vespinae</taxon>
        <taxon>Vespula</taxon>
    </lineage>
</organism>
<dbReference type="EMBL" id="JAUDFV010000020">
    <property type="protein sequence ID" value="KAL2740513.1"/>
    <property type="molecule type" value="Genomic_DNA"/>
</dbReference>
<name>A0ABD2C649_VESSQ</name>
<gene>
    <name evidence="1" type="ORF">V1478_000654</name>
</gene>
<accession>A0ABD2C649</accession>
<proteinExistence type="predicted"/>
<dbReference type="AlphaFoldDB" id="A0ABD2C649"/>
<evidence type="ECO:0000313" key="2">
    <source>
        <dbReference type="Proteomes" id="UP001607302"/>
    </source>
</evidence>
<reference evidence="1 2" key="1">
    <citation type="journal article" date="2024" name="Ann. Entomol. Soc. Am.">
        <title>Genomic analyses of the southern and eastern yellowjacket wasps (Hymenoptera: Vespidae) reveal evolutionary signatures of social life.</title>
        <authorList>
            <person name="Catto M.A."/>
            <person name="Caine P.B."/>
            <person name="Orr S.E."/>
            <person name="Hunt B.G."/>
            <person name="Goodisman M.A.D."/>
        </authorList>
    </citation>
    <scope>NUCLEOTIDE SEQUENCE [LARGE SCALE GENOMIC DNA]</scope>
    <source>
        <strain evidence="1">233</strain>
        <tissue evidence="1">Head and thorax</tissue>
    </source>
</reference>
<protein>
    <submittedName>
        <fullName evidence="1">Uncharacterized protein</fullName>
    </submittedName>
</protein>
<comment type="caution">
    <text evidence="1">The sequence shown here is derived from an EMBL/GenBank/DDBJ whole genome shotgun (WGS) entry which is preliminary data.</text>
</comment>
<dbReference type="Proteomes" id="UP001607302">
    <property type="component" value="Unassembled WGS sequence"/>
</dbReference>
<sequence>MVKSPKDSVNGNWRPCVLLMGTGGFNDDGQCSKRANEFNISNVTMRIHGFEKRLGLAKGYEGKAGLSVGMWVSLPLEGDTSEVVETYKKKKKKKKKKK</sequence>
<evidence type="ECO:0000313" key="1">
    <source>
        <dbReference type="EMBL" id="KAL2740513.1"/>
    </source>
</evidence>
<keyword evidence="2" id="KW-1185">Reference proteome</keyword>